<dbReference type="EMBL" id="JBBGZH010000002">
    <property type="protein sequence ID" value="MEJ5022661.1"/>
    <property type="molecule type" value="Genomic_DNA"/>
</dbReference>
<dbReference type="InterPro" id="IPR002347">
    <property type="entry name" value="SDR_fam"/>
</dbReference>
<protein>
    <submittedName>
        <fullName evidence="2">SDR family NAD(P)-dependent oxidoreductase</fullName>
    </submittedName>
</protein>
<name>A0ABU8PMG5_9HYPH</name>
<dbReference type="PANTHER" id="PTHR42760">
    <property type="entry name" value="SHORT-CHAIN DEHYDROGENASES/REDUCTASES FAMILY MEMBER"/>
    <property type="match status" value="1"/>
</dbReference>
<comment type="similarity">
    <text evidence="1">Belongs to the short-chain dehydrogenases/reductases (SDR) family.</text>
</comment>
<dbReference type="PRINTS" id="PR00081">
    <property type="entry name" value="GDHRDH"/>
</dbReference>
<dbReference type="InterPro" id="IPR036291">
    <property type="entry name" value="NAD(P)-bd_dom_sf"/>
</dbReference>
<organism evidence="2 3">
    <name type="scientific">Ochrobactrum vermis</name>
    <dbReference type="NCBI Taxonomy" id="1827297"/>
    <lineage>
        <taxon>Bacteria</taxon>
        <taxon>Pseudomonadati</taxon>
        <taxon>Pseudomonadota</taxon>
        <taxon>Alphaproteobacteria</taxon>
        <taxon>Hyphomicrobiales</taxon>
        <taxon>Brucellaceae</taxon>
        <taxon>Brucella/Ochrobactrum group</taxon>
        <taxon>Ochrobactrum</taxon>
    </lineage>
</organism>
<dbReference type="Pfam" id="PF13561">
    <property type="entry name" value="adh_short_C2"/>
    <property type="match status" value="1"/>
</dbReference>
<evidence type="ECO:0000256" key="1">
    <source>
        <dbReference type="ARBA" id="ARBA00006484"/>
    </source>
</evidence>
<proteinExistence type="inferred from homology"/>
<keyword evidence="3" id="KW-1185">Reference proteome</keyword>
<evidence type="ECO:0000313" key="2">
    <source>
        <dbReference type="EMBL" id="MEJ5022661.1"/>
    </source>
</evidence>
<accession>A0ABU8PMG5</accession>
<dbReference type="Gene3D" id="3.40.50.720">
    <property type="entry name" value="NAD(P)-binding Rossmann-like Domain"/>
    <property type="match status" value="1"/>
</dbReference>
<dbReference type="SUPFAM" id="SSF51735">
    <property type="entry name" value="NAD(P)-binding Rossmann-fold domains"/>
    <property type="match status" value="1"/>
</dbReference>
<gene>
    <name evidence="2" type="ORF">WH297_23390</name>
</gene>
<comment type="caution">
    <text evidence="2">The sequence shown here is derived from an EMBL/GenBank/DDBJ whole genome shotgun (WGS) entry which is preliminary data.</text>
</comment>
<sequence length="241" mass="25256">MALAIVTGAGGGIGRATARRLALDGFQVACCDLDAESVEKTVALVQKDGCDAFGASFDLTNEGAHQDFLRKLGISPVVLVNNAAIFSVKPFNEISGDDFDRQYNVNVSATFRFTKNVLLAMPDGGRIINLTSRAAFGGRGTAHYSASKGAVISMTKSLALELAHRSICVNAVAPGAILTDMLLSRGEAWKDMVAEQPINRVGTPEDIANAVAFFADERASFITGQVLVVDGGRSVGGAPTF</sequence>
<evidence type="ECO:0000313" key="3">
    <source>
        <dbReference type="Proteomes" id="UP001375812"/>
    </source>
</evidence>
<dbReference type="RefSeq" id="WP_105544974.1">
    <property type="nucleotide sequence ID" value="NZ_JBBGZH010000002.1"/>
</dbReference>
<dbReference type="PRINTS" id="PR00080">
    <property type="entry name" value="SDRFAMILY"/>
</dbReference>
<dbReference type="Proteomes" id="UP001375812">
    <property type="component" value="Unassembled WGS sequence"/>
</dbReference>
<reference evidence="2 3" key="1">
    <citation type="submission" date="2023-12" db="EMBL/GenBank/DDBJ databases">
        <title>Gut-associated functions are favored during microbiome assembly across C. elegans life.</title>
        <authorList>
            <person name="Zimmermann J."/>
        </authorList>
    </citation>
    <scope>NUCLEOTIDE SEQUENCE [LARGE SCALE GENOMIC DNA]</scope>
    <source>
        <strain evidence="2 3">MYb71</strain>
    </source>
</reference>
<dbReference type="PANTHER" id="PTHR42760:SF40">
    <property type="entry name" value="3-OXOACYL-[ACYL-CARRIER-PROTEIN] REDUCTASE, CHLOROPLASTIC"/>
    <property type="match status" value="1"/>
</dbReference>